<dbReference type="RefSeq" id="WP_075727006.1">
    <property type="nucleotide sequence ID" value="NZ_CP009245.1"/>
</dbReference>
<dbReference type="Pfam" id="PF21226">
    <property type="entry name" value="MalQ_N"/>
    <property type="match status" value="1"/>
</dbReference>
<evidence type="ECO:0000256" key="3">
    <source>
        <dbReference type="ARBA" id="ARBA00012560"/>
    </source>
</evidence>
<evidence type="ECO:0000256" key="5">
    <source>
        <dbReference type="ARBA" id="ARBA00022676"/>
    </source>
</evidence>
<protein>
    <recommendedName>
        <fullName evidence="4 10">4-alpha-glucanotransferase</fullName>
        <ecNumber evidence="3 10">2.4.1.25</ecNumber>
    </recommendedName>
    <alternativeName>
        <fullName evidence="8 10">Amylomaltase</fullName>
    </alternativeName>
    <alternativeName>
        <fullName evidence="9 10">Disproportionating enzyme</fullName>
    </alternativeName>
</protein>
<name>A0A1L7CH61_9CORY</name>
<feature type="coiled-coil region" evidence="11">
    <location>
        <begin position="245"/>
        <end position="272"/>
    </location>
</feature>
<accession>A0A1L7CH61</accession>
<evidence type="ECO:0000256" key="10">
    <source>
        <dbReference type="RuleBase" id="RU361207"/>
    </source>
</evidence>
<dbReference type="SUPFAM" id="SSF51445">
    <property type="entry name" value="(Trans)glycosidases"/>
    <property type="match status" value="1"/>
</dbReference>
<dbReference type="EMBL" id="CP009245">
    <property type="protein sequence ID" value="APT85200.1"/>
    <property type="molecule type" value="Genomic_DNA"/>
</dbReference>
<dbReference type="GO" id="GO:0004134">
    <property type="term" value="F:4-alpha-glucanotransferase activity"/>
    <property type="evidence" value="ECO:0007669"/>
    <property type="project" value="UniProtKB-EC"/>
</dbReference>
<evidence type="ECO:0000313" key="13">
    <source>
        <dbReference type="EMBL" id="APT85200.1"/>
    </source>
</evidence>
<keyword evidence="14" id="KW-1185">Reference proteome</keyword>
<dbReference type="InterPro" id="IPR048458">
    <property type="entry name" value="MalQ_N"/>
</dbReference>
<evidence type="ECO:0000256" key="6">
    <source>
        <dbReference type="ARBA" id="ARBA00022679"/>
    </source>
</evidence>
<dbReference type="KEGG" id="caqu:CAQU_09080"/>
<dbReference type="STRING" id="1431546.CAQU_09080"/>
<comment type="catalytic activity">
    <reaction evidence="1 10">
        <text>Transfers a segment of a (1-&gt;4)-alpha-D-glucan to a new position in an acceptor, which may be glucose or a (1-&gt;4)-alpha-D-glucan.</text>
        <dbReference type="EC" id="2.4.1.25"/>
    </reaction>
</comment>
<evidence type="ECO:0000256" key="11">
    <source>
        <dbReference type="SAM" id="Coils"/>
    </source>
</evidence>
<sequence length="698" mass="77810">MSHNSQLHALADAYGVATSYTSATGEHMEVSDDTIRYALAALGINVDDNEEAAAQAIKAKHDADFSRPLPPCVVATHGYPYVVHIHVHDGEPAELLIALEEGGEVTPTQVDNWTPPRTIAGITWGEASFELPADLPMGWHRLYLHSTGIDEVCDLIVTPRALDKPTKKRTGVMAQLYSTRSQTSWGMGDFHDLATLGTIFGQHKQDFILINPLHAAEPFPPCEDSPYLPTTRRFINPIYLHIEDIPELTQLEKNLQEDVKELAQEFTALNHSADYIERDPIYEAKLQVLRELHTLPRTDAREAAYQAYLVAEGEGLQEFATWCAQRDLEHHASSHSQDPEMEELVDFYCWLQFLCDEQLQAAQKAATDAGMDIGIMADLAVGVHPGGADAFTMAEYLAPDASVGAPPDGYNQHGQDWSQPPWHPIKLAEAGYRPWRDLLRTVLRHSGGIRVDHVLGLFRLWWIPRGGKPTDGTYVRYNHDAMVGILCLEAHRAGAVVIGEDLGTFEPWIQDYLADRGLMGTSIIWFEGDPEIRGPRRQEKYRELALTSVTTHDLPPTAGYLDGEHIRLRDRLGLFTTKVEDEDEVDLVWQNEVLDRVREAGYFGEHESFIGKPRDQRGSIHELLTALHRFMAGTSSLLACTALVDLVGDTRAQNQPGTTKDLYPNWCVPLADANQSPILIEDITSLPLAQALLKASQR</sequence>
<evidence type="ECO:0000256" key="7">
    <source>
        <dbReference type="ARBA" id="ARBA00023277"/>
    </source>
</evidence>
<dbReference type="Gene3D" id="3.20.20.80">
    <property type="entry name" value="Glycosidases"/>
    <property type="match status" value="1"/>
</dbReference>
<organism evidence="13 14">
    <name type="scientific">Corynebacterium aquilae DSM 44791</name>
    <dbReference type="NCBI Taxonomy" id="1431546"/>
    <lineage>
        <taxon>Bacteria</taxon>
        <taxon>Bacillati</taxon>
        <taxon>Actinomycetota</taxon>
        <taxon>Actinomycetes</taxon>
        <taxon>Mycobacteriales</taxon>
        <taxon>Corynebacteriaceae</taxon>
        <taxon>Corynebacterium</taxon>
    </lineage>
</organism>
<evidence type="ECO:0000256" key="4">
    <source>
        <dbReference type="ARBA" id="ARBA00020295"/>
    </source>
</evidence>
<dbReference type="PANTHER" id="PTHR32438:SF5">
    <property type="entry name" value="4-ALPHA-GLUCANOTRANSFERASE DPE1, CHLOROPLASTIC_AMYLOPLASTIC"/>
    <property type="match status" value="1"/>
</dbReference>
<dbReference type="PANTHER" id="PTHR32438">
    <property type="entry name" value="4-ALPHA-GLUCANOTRANSFERASE DPE1, CHLOROPLASTIC/AMYLOPLASTIC"/>
    <property type="match status" value="1"/>
</dbReference>
<evidence type="ECO:0000259" key="12">
    <source>
        <dbReference type="Pfam" id="PF21226"/>
    </source>
</evidence>
<evidence type="ECO:0000256" key="9">
    <source>
        <dbReference type="ARBA" id="ARBA00031501"/>
    </source>
</evidence>
<feature type="domain" description="MalQ N-terminal beta-sandwich" evidence="12">
    <location>
        <begin position="69"/>
        <end position="159"/>
    </location>
</feature>
<evidence type="ECO:0000256" key="2">
    <source>
        <dbReference type="ARBA" id="ARBA00005684"/>
    </source>
</evidence>
<dbReference type="GO" id="GO:0005975">
    <property type="term" value="P:carbohydrate metabolic process"/>
    <property type="evidence" value="ECO:0007669"/>
    <property type="project" value="InterPro"/>
</dbReference>
<evidence type="ECO:0000313" key="14">
    <source>
        <dbReference type="Proteomes" id="UP000185478"/>
    </source>
</evidence>
<reference evidence="13 14" key="1">
    <citation type="submission" date="2014-08" db="EMBL/GenBank/DDBJ databases">
        <title>Complete genome sequence of Corynebacterium aquilae S-613T(T) (=DSM 44791(T)), isolated from the choana of a healthy golden eagle.</title>
        <authorList>
            <person name="Ruckert C."/>
            <person name="Albersmeier A."/>
            <person name="Winkler A."/>
            <person name="Kalinowski J."/>
        </authorList>
    </citation>
    <scope>NUCLEOTIDE SEQUENCE [LARGE SCALE GENOMIC DNA]</scope>
    <source>
        <strain evidence="13 14">S-613</strain>
    </source>
</reference>
<keyword evidence="5 10" id="KW-0328">Glycosyltransferase</keyword>
<keyword evidence="7 10" id="KW-0119">Carbohydrate metabolism</keyword>
<keyword evidence="6 10" id="KW-0808">Transferase</keyword>
<dbReference type="InterPro" id="IPR003385">
    <property type="entry name" value="Glyco_hydro_77"/>
</dbReference>
<dbReference type="Proteomes" id="UP000185478">
    <property type="component" value="Chromosome"/>
</dbReference>
<dbReference type="EC" id="2.4.1.25" evidence="3 10"/>
<comment type="similarity">
    <text evidence="2 10">Belongs to the disproportionating enzyme family.</text>
</comment>
<evidence type="ECO:0000256" key="1">
    <source>
        <dbReference type="ARBA" id="ARBA00000439"/>
    </source>
</evidence>
<evidence type="ECO:0000256" key="8">
    <source>
        <dbReference type="ARBA" id="ARBA00031423"/>
    </source>
</evidence>
<dbReference type="NCBIfam" id="TIGR00217">
    <property type="entry name" value="malQ"/>
    <property type="match status" value="1"/>
</dbReference>
<gene>
    <name evidence="13" type="ORF">CAQU_09080</name>
</gene>
<proteinExistence type="inferred from homology"/>
<keyword evidence="11" id="KW-0175">Coiled coil</keyword>
<dbReference type="InterPro" id="IPR017853">
    <property type="entry name" value="GH"/>
</dbReference>
<dbReference type="Pfam" id="PF02446">
    <property type="entry name" value="Glyco_hydro_77"/>
    <property type="match status" value="1"/>
</dbReference>
<dbReference type="AlphaFoldDB" id="A0A1L7CH61"/>